<keyword evidence="3" id="KW-1185">Reference proteome</keyword>
<protein>
    <submittedName>
        <fullName evidence="2">Uncharacterized protein</fullName>
    </submittedName>
</protein>
<feature type="signal peptide" evidence="1">
    <location>
        <begin position="1"/>
        <end position="22"/>
    </location>
</feature>
<evidence type="ECO:0000313" key="3">
    <source>
        <dbReference type="Proteomes" id="UP000316079"/>
    </source>
</evidence>
<name>A0A553Q9C4_9TELE</name>
<feature type="chain" id="PRO_5021754732" evidence="1">
    <location>
        <begin position="23"/>
        <end position="56"/>
    </location>
</feature>
<sequence>MDWSRLNYWRWILVWPPHQVCSLPTIPCCSHIHVSLVASKGDLSTLWMNQKCLCFL</sequence>
<accession>A0A553Q9C4</accession>
<organism evidence="2 3">
    <name type="scientific">Danionella cerebrum</name>
    <dbReference type="NCBI Taxonomy" id="2873325"/>
    <lineage>
        <taxon>Eukaryota</taxon>
        <taxon>Metazoa</taxon>
        <taxon>Chordata</taxon>
        <taxon>Craniata</taxon>
        <taxon>Vertebrata</taxon>
        <taxon>Euteleostomi</taxon>
        <taxon>Actinopterygii</taxon>
        <taxon>Neopterygii</taxon>
        <taxon>Teleostei</taxon>
        <taxon>Ostariophysi</taxon>
        <taxon>Cypriniformes</taxon>
        <taxon>Danionidae</taxon>
        <taxon>Danioninae</taxon>
        <taxon>Danionella</taxon>
    </lineage>
</organism>
<dbReference type="EMBL" id="SRMA01026205">
    <property type="protein sequence ID" value="TRY86532.1"/>
    <property type="molecule type" value="Genomic_DNA"/>
</dbReference>
<evidence type="ECO:0000313" key="2">
    <source>
        <dbReference type="EMBL" id="TRY86532.1"/>
    </source>
</evidence>
<dbReference type="Proteomes" id="UP000316079">
    <property type="component" value="Unassembled WGS sequence"/>
</dbReference>
<gene>
    <name evidence="2" type="ORF">DNTS_017561</name>
</gene>
<reference evidence="2 3" key="1">
    <citation type="journal article" date="2019" name="Sci. Data">
        <title>Hybrid genome assembly and annotation of Danionella translucida.</title>
        <authorList>
            <person name="Kadobianskyi M."/>
            <person name="Schulze L."/>
            <person name="Schuelke M."/>
            <person name="Judkewitz B."/>
        </authorList>
    </citation>
    <scope>NUCLEOTIDE SEQUENCE [LARGE SCALE GENOMIC DNA]</scope>
    <source>
        <strain evidence="2 3">Bolton</strain>
    </source>
</reference>
<dbReference type="AlphaFoldDB" id="A0A553Q9C4"/>
<proteinExistence type="predicted"/>
<evidence type="ECO:0000256" key="1">
    <source>
        <dbReference type="SAM" id="SignalP"/>
    </source>
</evidence>
<comment type="caution">
    <text evidence="2">The sequence shown here is derived from an EMBL/GenBank/DDBJ whole genome shotgun (WGS) entry which is preliminary data.</text>
</comment>
<keyword evidence="1" id="KW-0732">Signal</keyword>